<name>A0A921UL38_SORBI</name>
<comment type="caution">
    <text evidence="1">The sequence shown here is derived from an EMBL/GenBank/DDBJ whole genome shotgun (WGS) entry which is preliminary data.</text>
</comment>
<gene>
    <name evidence="1" type="ORF">BDA96_04G338000</name>
</gene>
<accession>A0A921UL38</accession>
<sequence length="64" mass="7474">MRYDAMKNLHVHLFTWGRKKRIGPAGREVKELCIHIHCRLEMCGSNGLNKAWIQGCRTYIDGPY</sequence>
<protein>
    <submittedName>
        <fullName evidence="1">Uncharacterized protein</fullName>
    </submittedName>
</protein>
<evidence type="ECO:0000313" key="2">
    <source>
        <dbReference type="Proteomes" id="UP000807115"/>
    </source>
</evidence>
<reference evidence="1" key="2">
    <citation type="submission" date="2020-10" db="EMBL/GenBank/DDBJ databases">
        <authorList>
            <person name="Cooper E.A."/>
            <person name="Brenton Z.W."/>
            <person name="Flinn B.S."/>
            <person name="Jenkins J."/>
            <person name="Shu S."/>
            <person name="Flowers D."/>
            <person name="Luo F."/>
            <person name="Wang Y."/>
            <person name="Xia P."/>
            <person name="Barry K."/>
            <person name="Daum C."/>
            <person name="Lipzen A."/>
            <person name="Yoshinaga Y."/>
            <person name="Schmutz J."/>
            <person name="Saski C."/>
            <person name="Vermerris W."/>
            <person name="Kresovich S."/>
        </authorList>
    </citation>
    <scope>NUCLEOTIDE SEQUENCE</scope>
</reference>
<dbReference type="AlphaFoldDB" id="A0A921UL38"/>
<evidence type="ECO:0000313" key="1">
    <source>
        <dbReference type="EMBL" id="KAG0535105.1"/>
    </source>
</evidence>
<reference evidence="1" key="1">
    <citation type="journal article" date="2019" name="BMC Genomics">
        <title>A new reference genome for Sorghum bicolor reveals high levels of sequence similarity between sweet and grain genotypes: implications for the genetics of sugar metabolism.</title>
        <authorList>
            <person name="Cooper E.A."/>
            <person name="Brenton Z.W."/>
            <person name="Flinn B.S."/>
            <person name="Jenkins J."/>
            <person name="Shu S."/>
            <person name="Flowers D."/>
            <person name="Luo F."/>
            <person name="Wang Y."/>
            <person name="Xia P."/>
            <person name="Barry K."/>
            <person name="Daum C."/>
            <person name="Lipzen A."/>
            <person name="Yoshinaga Y."/>
            <person name="Schmutz J."/>
            <person name="Saski C."/>
            <person name="Vermerris W."/>
            <person name="Kresovich S."/>
        </authorList>
    </citation>
    <scope>NUCLEOTIDE SEQUENCE</scope>
</reference>
<dbReference type="Proteomes" id="UP000807115">
    <property type="component" value="Chromosome 4"/>
</dbReference>
<proteinExistence type="predicted"/>
<organism evidence="1 2">
    <name type="scientific">Sorghum bicolor</name>
    <name type="common">Sorghum</name>
    <name type="synonym">Sorghum vulgare</name>
    <dbReference type="NCBI Taxonomy" id="4558"/>
    <lineage>
        <taxon>Eukaryota</taxon>
        <taxon>Viridiplantae</taxon>
        <taxon>Streptophyta</taxon>
        <taxon>Embryophyta</taxon>
        <taxon>Tracheophyta</taxon>
        <taxon>Spermatophyta</taxon>
        <taxon>Magnoliopsida</taxon>
        <taxon>Liliopsida</taxon>
        <taxon>Poales</taxon>
        <taxon>Poaceae</taxon>
        <taxon>PACMAD clade</taxon>
        <taxon>Panicoideae</taxon>
        <taxon>Andropogonodae</taxon>
        <taxon>Andropogoneae</taxon>
        <taxon>Sorghinae</taxon>
        <taxon>Sorghum</taxon>
    </lineage>
</organism>
<dbReference type="EMBL" id="CM027683">
    <property type="protein sequence ID" value="KAG0535105.1"/>
    <property type="molecule type" value="Genomic_DNA"/>
</dbReference>